<protein>
    <submittedName>
        <fullName evidence="2">Uncharacterized protein</fullName>
    </submittedName>
</protein>
<dbReference type="AlphaFoldDB" id="A0A8X6RFA3"/>
<evidence type="ECO:0000313" key="2">
    <source>
        <dbReference type="EMBL" id="GFX93938.1"/>
    </source>
</evidence>
<name>A0A8X6RFA3_TRICX</name>
<organism evidence="2 3">
    <name type="scientific">Trichonephila clavipes</name>
    <name type="common">Golden silk orbweaver</name>
    <name type="synonym">Nephila clavipes</name>
    <dbReference type="NCBI Taxonomy" id="2585209"/>
    <lineage>
        <taxon>Eukaryota</taxon>
        <taxon>Metazoa</taxon>
        <taxon>Ecdysozoa</taxon>
        <taxon>Arthropoda</taxon>
        <taxon>Chelicerata</taxon>
        <taxon>Arachnida</taxon>
        <taxon>Araneae</taxon>
        <taxon>Araneomorphae</taxon>
        <taxon>Entelegynae</taxon>
        <taxon>Araneoidea</taxon>
        <taxon>Nephilidae</taxon>
        <taxon>Trichonephila</taxon>
    </lineage>
</organism>
<comment type="caution">
    <text evidence="2">The sequence shown here is derived from an EMBL/GenBank/DDBJ whole genome shotgun (WGS) entry which is preliminary data.</text>
</comment>
<proteinExistence type="predicted"/>
<sequence length="133" mass="14743">MSLQSPEKIFDFRGLIFMQFTTVTTVISTIFRPGLISLEARASLWIMQCVQMHSGDFGCFTSACILLNLPDIVRAPSVHIPTQFFHSIFASFIKLFKISNINAIAVALSFIGLQTSSSSTADIPSQNRTYAMK</sequence>
<reference evidence="2" key="1">
    <citation type="submission" date="2020-08" db="EMBL/GenBank/DDBJ databases">
        <title>Multicomponent nature underlies the extraordinary mechanical properties of spider dragline silk.</title>
        <authorList>
            <person name="Kono N."/>
            <person name="Nakamura H."/>
            <person name="Mori M."/>
            <person name="Yoshida Y."/>
            <person name="Ohtoshi R."/>
            <person name="Malay A.D."/>
            <person name="Moran D.A.P."/>
            <person name="Tomita M."/>
            <person name="Numata K."/>
            <person name="Arakawa K."/>
        </authorList>
    </citation>
    <scope>NUCLEOTIDE SEQUENCE</scope>
</reference>
<feature type="transmembrane region" description="Helical" evidence="1">
    <location>
        <begin position="12"/>
        <end position="31"/>
    </location>
</feature>
<keyword evidence="3" id="KW-1185">Reference proteome</keyword>
<keyword evidence="1" id="KW-0812">Transmembrane</keyword>
<accession>A0A8X6RFA3</accession>
<evidence type="ECO:0000256" key="1">
    <source>
        <dbReference type="SAM" id="Phobius"/>
    </source>
</evidence>
<dbReference type="Proteomes" id="UP000887159">
    <property type="component" value="Unassembled WGS sequence"/>
</dbReference>
<keyword evidence="1" id="KW-0472">Membrane</keyword>
<keyword evidence="1" id="KW-1133">Transmembrane helix</keyword>
<dbReference type="EMBL" id="BMAU01021176">
    <property type="protein sequence ID" value="GFX93938.1"/>
    <property type="molecule type" value="Genomic_DNA"/>
</dbReference>
<gene>
    <name evidence="2" type="primary">AVEN_134899_1</name>
    <name evidence="2" type="ORF">TNCV_3413011</name>
</gene>
<evidence type="ECO:0000313" key="3">
    <source>
        <dbReference type="Proteomes" id="UP000887159"/>
    </source>
</evidence>